<dbReference type="GO" id="GO:0008483">
    <property type="term" value="F:transaminase activity"/>
    <property type="evidence" value="ECO:0007669"/>
    <property type="project" value="InterPro"/>
</dbReference>
<dbReference type="GO" id="GO:0030170">
    <property type="term" value="F:pyridoxal phosphate binding"/>
    <property type="evidence" value="ECO:0007669"/>
    <property type="project" value="InterPro"/>
</dbReference>
<dbReference type="PANTHER" id="PTHR43094:SF1">
    <property type="entry name" value="AMINOTRANSFERASE CLASS-III"/>
    <property type="match status" value="1"/>
</dbReference>
<keyword evidence="2" id="KW-0663">Pyridoxal phosphate</keyword>
<dbReference type="InterPro" id="IPR015421">
    <property type="entry name" value="PyrdxlP-dep_Trfase_major"/>
</dbReference>
<evidence type="ECO:0008006" key="4">
    <source>
        <dbReference type="Google" id="ProtNLM"/>
    </source>
</evidence>
<dbReference type="PANTHER" id="PTHR43094">
    <property type="entry name" value="AMINOTRANSFERASE"/>
    <property type="match status" value="1"/>
</dbReference>
<dbReference type="AlphaFoldDB" id="A0A382LTT7"/>
<evidence type="ECO:0000256" key="1">
    <source>
        <dbReference type="ARBA" id="ARBA00008954"/>
    </source>
</evidence>
<dbReference type="SUPFAM" id="SSF53383">
    <property type="entry name" value="PLP-dependent transferases"/>
    <property type="match status" value="1"/>
</dbReference>
<reference evidence="3" key="1">
    <citation type="submission" date="2018-05" db="EMBL/GenBank/DDBJ databases">
        <authorList>
            <person name="Lanie J.A."/>
            <person name="Ng W.-L."/>
            <person name="Kazmierczak K.M."/>
            <person name="Andrzejewski T.M."/>
            <person name="Davidsen T.M."/>
            <person name="Wayne K.J."/>
            <person name="Tettelin H."/>
            <person name="Glass J.I."/>
            <person name="Rusch D."/>
            <person name="Podicherti R."/>
            <person name="Tsui H.-C.T."/>
            <person name="Winkler M.E."/>
        </authorList>
    </citation>
    <scope>NUCLEOTIDE SEQUENCE</scope>
</reference>
<sequence>MLKNDLLDEWDRNNFFHPSTHLAQHARGDSSNRIMSGGDGCYVIDRDGNKLLDAFAGLYCVNIGYGRSEVIEAISKQTKELAYYHSYVGHGTESSI</sequence>
<feature type="non-terminal residue" evidence="3">
    <location>
        <position position="96"/>
    </location>
</feature>
<evidence type="ECO:0000256" key="2">
    <source>
        <dbReference type="ARBA" id="ARBA00022898"/>
    </source>
</evidence>
<organism evidence="3">
    <name type="scientific">marine metagenome</name>
    <dbReference type="NCBI Taxonomy" id="408172"/>
    <lineage>
        <taxon>unclassified sequences</taxon>
        <taxon>metagenomes</taxon>
        <taxon>ecological metagenomes</taxon>
    </lineage>
</organism>
<dbReference type="Pfam" id="PF00202">
    <property type="entry name" value="Aminotran_3"/>
    <property type="match status" value="1"/>
</dbReference>
<protein>
    <recommendedName>
        <fullName evidence="4">Aminotransferase class III-fold pyridoxal phosphate-dependent enzyme</fullName>
    </recommendedName>
</protein>
<dbReference type="InterPro" id="IPR015422">
    <property type="entry name" value="PyrdxlP-dep_Trfase_small"/>
</dbReference>
<dbReference type="GO" id="GO:0005829">
    <property type="term" value="C:cytosol"/>
    <property type="evidence" value="ECO:0007669"/>
    <property type="project" value="TreeGrafter"/>
</dbReference>
<proteinExistence type="inferred from homology"/>
<accession>A0A382LTT7</accession>
<dbReference type="EMBL" id="UINC01089185">
    <property type="protein sequence ID" value="SVC40058.1"/>
    <property type="molecule type" value="Genomic_DNA"/>
</dbReference>
<dbReference type="InterPro" id="IPR015424">
    <property type="entry name" value="PyrdxlP-dep_Trfase"/>
</dbReference>
<gene>
    <name evidence="3" type="ORF">METZ01_LOCUS292912</name>
</gene>
<dbReference type="InterPro" id="IPR005814">
    <property type="entry name" value="Aminotrans_3"/>
</dbReference>
<comment type="similarity">
    <text evidence="1">Belongs to the class-III pyridoxal-phosphate-dependent aminotransferase family.</text>
</comment>
<name>A0A382LTT7_9ZZZZ</name>
<dbReference type="Gene3D" id="3.40.640.10">
    <property type="entry name" value="Type I PLP-dependent aspartate aminotransferase-like (Major domain)"/>
    <property type="match status" value="1"/>
</dbReference>
<dbReference type="Gene3D" id="3.90.1150.10">
    <property type="entry name" value="Aspartate Aminotransferase, domain 1"/>
    <property type="match status" value="1"/>
</dbReference>
<evidence type="ECO:0000313" key="3">
    <source>
        <dbReference type="EMBL" id="SVC40058.1"/>
    </source>
</evidence>